<keyword evidence="1" id="KW-0472">Membrane</keyword>
<reference evidence="2 3" key="1">
    <citation type="submission" date="2020-08" db="EMBL/GenBank/DDBJ databases">
        <title>Genome Sequencing of Nocardia wallacei strain FMUON74 and assembly.</title>
        <authorList>
            <person name="Toyokawa M."/>
            <person name="Uesaka K."/>
        </authorList>
    </citation>
    <scope>NUCLEOTIDE SEQUENCE [LARGE SCALE GENOMIC DNA]</scope>
    <source>
        <strain evidence="2 3">FMUON74</strain>
    </source>
</reference>
<keyword evidence="1" id="KW-0812">Transmembrane</keyword>
<evidence type="ECO:0000313" key="3">
    <source>
        <dbReference type="Proteomes" id="UP000516173"/>
    </source>
</evidence>
<dbReference type="KEGG" id="nwl:NWFMUON74_15720"/>
<organism evidence="2 3">
    <name type="scientific">Nocardia wallacei</name>
    <dbReference type="NCBI Taxonomy" id="480035"/>
    <lineage>
        <taxon>Bacteria</taxon>
        <taxon>Bacillati</taxon>
        <taxon>Actinomycetota</taxon>
        <taxon>Actinomycetes</taxon>
        <taxon>Mycobacteriales</taxon>
        <taxon>Nocardiaceae</taxon>
        <taxon>Nocardia</taxon>
    </lineage>
</organism>
<evidence type="ECO:0000256" key="1">
    <source>
        <dbReference type="SAM" id="Phobius"/>
    </source>
</evidence>
<evidence type="ECO:0000313" key="2">
    <source>
        <dbReference type="EMBL" id="BCK53800.1"/>
    </source>
</evidence>
<dbReference type="RefSeq" id="WP_187689630.1">
    <property type="nucleotide sequence ID" value="NZ_AP023396.1"/>
</dbReference>
<dbReference type="AlphaFoldDB" id="A0A7G1KFQ3"/>
<dbReference type="Proteomes" id="UP000516173">
    <property type="component" value="Chromosome"/>
</dbReference>
<dbReference type="GeneID" id="80346163"/>
<feature type="transmembrane region" description="Helical" evidence="1">
    <location>
        <begin position="7"/>
        <end position="24"/>
    </location>
</feature>
<accession>A0A7G1KFQ3</accession>
<protein>
    <submittedName>
        <fullName evidence="2">Uncharacterized protein</fullName>
    </submittedName>
</protein>
<keyword evidence="3" id="KW-1185">Reference proteome</keyword>
<sequence length="52" mass="5671">MKPRKSTAILITVWIATFVLYVFVKPATPEHSGFTPIANTIPKSVVSTPADK</sequence>
<gene>
    <name evidence="2" type="ORF">NWFMUON74_15720</name>
</gene>
<dbReference type="EMBL" id="AP023396">
    <property type="protein sequence ID" value="BCK53800.1"/>
    <property type="molecule type" value="Genomic_DNA"/>
</dbReference>
<keyword evidence="1" id="KW-1133">Transmembrane helix</keyword>
<proteinExistence type="predicted"/>
<name>A0A7G1KFQ3_9NOCA</name>